<reference evidence="1" key="1">
    <citation type="submission" date="2021-07" db="EMBL/GenBank/DDBJ databases">
        <title>Candidatus Kaistella beijingensis sp. nov. isolated from a municipal wastewater treatment plant is involved in sludge foaming.</title>
        <authorList>
            <person name="Song Y."/>
            <person name="Liu S.-J."/>
        </authorList>
    </citation>
    <scope>NUCLEOTIDE SEQUENCE</scope>
    <source>
        <strain evidence="1">DSM 43998</strain>
    </source>
</reference>
<dbReference type="Proteomes" id="UP000887023">
    <property type="component" value="Chromosome"/>
</dbReference>
<gene>
    <name evidence="1" type="ORF">KV203_12780</name>
</gene>
<organism evidence="1 2">
    <name type="scientific">Skermania pinensis</name>
    <dbReference type="NCBI Taxonomy" id="39122"/>
    <lineage>
        <taxon>Bacteria</taxon>
        <taxon>Bacillati</taxon>
        <taxon>Actinomycetota</taxon>
        <taxon>Actinomycetes</taxon>
        <taxon>Mycobacteriales</taxon>
        <taxon>Gordoniaceae</taxon>
        <taxon>Skermania</taxon>
    </lineage>
</organism>
<proteinExistence type="predicted"/>
<evidence type="ECO:0000313" key="2">
    <source>
        <dbReference type="Proteomes" id="UP000887023"/>
    </source>
</evidence>
<protein>
    <recommendedName>
        <fullName evidence="3">DUF559 domain-containing protein</fullName>
    </recommendedName>
</protein>
<dbReference type="EMBL" id="CP079105">
    <property type="protein sequence ID" value="QXQ12802.1"/>
    <property type="molecule type" value="Genomic_DNA"/>
</dbReference>
<dbReference type="InterPro" id="IPR011335">
    <property type="entry name" value="Restrct_endonuc-II-like"/>
</dbReference>
<evidence type="ECO:0008006" key="3">
    <source>
        <dbReference type="Google" id="ProtNLM"/>
    </source>
</evidence>
<name>A0ABX8S4Q0_9ACTN</name>
<accession>A0ABX8S4Q0</accession>
<dbReference type="RefSeq" id="WP_066467503.1">
    <property type="nucleotide sequence ID" value="NZ_CBCRUZ010000002.1"/>
</dbReference>
<sequence length="291" mass="32204">MGVGNEPFPGSWAIASGALTRWELRHDYRRILPDVYVRRGVVLDAAGRAKAASHWAKGQGVLVGLSAAALHGCRWLDPEASAEITLPTPRHAPAGIVSRRELIADHEMCWIDGFRVTNAARTGFDLGRRHDRIPAVILLDALCGATGTDPAQIAALADRRRGARGVRRLRELLDLVDGGAESPQETRTRLMLIDDGLPRPTTQIRIRDTTGRVVARADLGWEPWRVAVEYDGAHHWNDAAQRAWDIERAELVRELGWRMVRVSSAQLRTRPWMICDRVRAALAASGAPTEH</sequence>
<evidence type="ECO:0000313" key="1">
    <source>
        <dbReference type="EMBL" id="QXQ12802.1"/>
    </source>
</evidence>
<keyword evidence="2" id="KW-1185">Reference proteome</keyword>
<dbReference type="Gene3D" id="3.40.960.10">
    <property type="entry name" value="VSR Endonuclease"/>
    <property type="match status" value="1"/>
</dbReference>
<dbReference type="SUPFAM" id="SSF52980">
    <property type="entry name" value="Restriction endonuclease-like"/>
    <property type="match status" value="1"/>
</dbReference>